<dbReference type="InterPro" id="IPR018905">
    <property type="entry name" value="A-galactase_NEW3"/>
</dbReference>
<dbReference type="PANTHER" id="PTHR12993:SF11">
    <property type="entry name" value="N-ACETYLGLUCOSAMINYL-PHOSPHATIDYLINOSITOL DE-N-ACETYLASE"/>
    <property type="match status" value="1"/>
</dbReference>
<organism evidence="3 4">
    <name type="scientific">Deinococcus radiotolerans</name>
    <dbReference type="NCBI Taxonomy" id="1309407"/>
    <lineage>
        <taxon>Bacteria</taxon>
        <taxon>Thermotogati</taxon>
        <taxon>Deinococcota</taxon>
        <taxon>Deinococci</taxon>
        <taxon>Deinococcales</taxon>
        <taxon>Deinococcaceae</taxon>
        <taxon>Deinococcus</taxon>
    </lineage>
</organism>
<dbReference type="Pfam" id="PF10633">
    <property type="entry name" value="NPCBM_assoc"/>
    <property type="match status" value="1"/>
</dbReference>
<dbReference type="InterPro" id="IPR013783">
    <property type="entry name" value="Ig-like_fold"/>
</dbReference>
<dbReference type="Pfam" id="PF02585">
    <property type="entry name" value="PIG-L"/>
    <property type="match status" value="1"/>
</dbReference>
<dbReference type="EMBL" id="BMPE01000012">
    <property type="protein sequence ID" value="GGL11131.1"/>
    <property type="molecule type" value="Genomic_DNA"/>
</dbReference>
<proteinExistence type="predicted"/>
<dbReference type="Gene3D" id="2.60.40.10">
    <property type="entry name" value="Immunoglobulins"/>
    <property type="match status" value="1"/>
</dbReference>
<dbReference type="SUPFAM" id="SSF49344">
    <property type="entry name" value="CBD9-like"/>
    <property type="match status" value="1"/>
</dbReference>
<feature type="domain" description="Alpha-galactosidase NEW3" evidence="2">
    <location>
        <begin position="329"/>
        <end position="394"/>
    </location>
</feature>
<evidence type="ECO:0000259" key="2">
    <source>
        <dbReference type="Pfam" id="PF10633"/>
    </source>
</evidence>
<dbReference type="InterPro" id="IPR024078">
    <property type="entry name" value="LmbE-like_dom_sf"/>
</dbReference>
<sequence>MNRSDHRKTSRAAAHRSGRLASTLLVTAALGAALTHAGAQVTPGAGSYGASVSGADLMDVDLMFIGAHPDDDGGVSGTFARYVLDGGLKATVITLTGGEGGGNATGPETGRALGLIRQEEERRSLSMLGIDSPHFLGLQDFYFTLSAEETAQKWGGDRFLCDVVRLVRLRRPEVLVTMWPGPGTHGQHQMAARAATLAFNAAGDEAACPDLAAEGLRPFTPLKLYYYPPSADAATIAVPTDDVSRSARLRYADLKSVAQFNYRSQGWDTTNTLPARAATPETFMLVASRVPTPVKETSLVDGVFSAQTGSPATVRLSAAPASYEIGLAQPSAVTVTFTNAGKTDLTDLTLQVSGPDGWTVQGAPAAQTVRPGATVTATFQVTAPAGAPAESTLLTVGYAARQDGQPVAGQTVTHVRPVPAVAAQFAPTFDIAAYQAFARDTGTEWVTGRLPTRLPLVVGQPTPVRVTVTNRTAQPASGALALTLPAGVTAGPLPTYTLKPGEQQDLTVTLTASPAALPAGKQSALVPLSVNAGSFSDLASAYLLPSLTVQRVSVPPVIDGDLSDLAQAAGSAIGPADLWWRAAPDSPADASAQFKLAYDDTYLYAGVSVKDELVACNIAPDDVKAQLRSDAIGITVDPSGASRDTSTTLMAAAFPCTTAGFGARGFRDADARQGPMETTAPGMQVASRRTDGGYDLEFRIPWAAMPTQPKPGDTLGLNVVLYDGDTANARPGANISQSGLAWASFSWGGKQALPYLWPRVTLGR</sequence>
<name>A0ABQ2FND9_9DEIO</name>
<evidence type="ECO:0000259" key="1">
    <source>
        <dbReference type="Pfam" id="PF06452"/>
    </source>
</evidence>
<keyword evidence="4" id="KW-1185">Reference proteome</keyword>
<accession>A0ABQ2FND9</accession>
<feature type="domain" description="Carbohydrate-binding" evidence="1">
    <location>
        <begin position="572"/>
        <end position="732"/>
    </location>
</feature>
<dbReference type="Pfam" id="PF06452">
    <property type="entry name" value="CBM9_1"/>
    <property type="match status" value="1"/>
</dbReference>
<dbReference type="Gene3D" id="3.40.50.10320">
    <property type="entry name" value="LmbE-like"/>
    <property type="match status" value="1"/>
</dbReference>
<dbReference type="PANTHER" id="PTHR12993">
    <property type="entry name" value="N-ACETYLGLUCOSAMINYL-PHOSPHATIDYLINOSITOL DE-N-ACETYLASE-RELATED"/>
    <property type="match status" value="1"/>
</dbReference>
<gene>
    <name evidence="3" type="ORF">GCM10010844_32240</name>
</gene>
<dbReference type="RefSeq" id="WP_189070009.1">
    <property type="nucleotide sequence ID" value="NZ_BMPE01000012.1"/>
</dbReference>
<dbReference type="SUPFAM" id="SSF102588">
    <property type="entry name" value="LmbE-like"/>
    <property type="match status" value="1"/>
</dbReference>
<protein>
    <submittedName>
        <fullName evidence="3">LmbE-like protein</fullName>
    </submittedName>
</protein>
<evidence type="ECO:0000313" key="4">
    <source>
        <dbReference type="Proteomes" id="UP000604341"/>
    </source>
</evidence>
<dbReference type="Proteomes" id="UP000604341">
    <property type="component" value="Unassembled WGS sequence"/>
</dbReference>
<comment type="caution">
    <text evidence="3">The sequence shown here is derived from an EMBL/GenBank/DDBJ whole genome shotgun (WGS) entry which is preliminary data.</text>
</comment>
<reference evidence="4" key="1">
    <citation type="journal article" date="2019" name="Int. J. Syst. Evol. Microbiol.">
        <title>The Global Catalogue of Microorganisms (GCM) 10K type strain sequencing project: providing services to taxonomists for standard genome sequencing and annotation.</title>
        <authorList>
            <consortium name="The Broad Institute Genomics Platform"/>
            <consortium name="The Broad Institute Genome Sequencing Center for Infectious Disease"/>
            <person name="Wu L."/>
            <person name="Ma J."/>
        </authorList>
    </citation>
    <scope>NUCLEOTIDE SEQUENCE [LARGE SCALE GENOMIC DNA]</scope>
    <source>
        <strain evidence="4">JCM 19173</strain>
    </source>
</reference>
<dbReference type="Gene3D" id="2.60.40.1190">
    <property type="match status" value="1"/>
</dbReference>
<dbReference type="InterPro" id="IPR010502">
    <property type="entry name" value="Carb-bd_dom_fam9"/>
</dbReference>
<evidence type="ECO:0000313" key="3">
    <source>
        <dbReference type="EMBL" id="GGL11131.1"/>
    </source>
</evidence>
<dbReference type="InterPro" id="IPR003737">
    <property type="entry name" value="GlcNAc_PI_deacetylase-related"/>
</dbReference>